<dbReference type="GO" id="GO:0016807">
    <property type="term" value="F:cysteine-type carboxypeptidase activity"/>
    <property type="evidence" value="ECO:0007669"/>
    <property type="project" value="TreeGrafter"/>
</dbReference>
<dbReference type="InterPro" id="IPR007518">
    <property type="entry name" value="MINDY"/>
</dbReference>
<feature type="compositionally biased region" description="Low complexity" evidence="1">
    <location>
        <begin position="142"/>
        <end position="156"/>
    </location>
</feature>
<feature type="region of interest" description="Disordered" evidence="1">
    <location>
        <begin position="1"/>
        <end position="98"/>
    </location>
</feature>
<feature type="compositionally biased region" description="Low complexity" evidence="1">
    <location>
        <begin position="606"/>
        <end position="617"/>
    </location>
</feature>
<dbReference type="InterPro" id="IPR033979">
    <property type="entry name" value="MINDY_domain"/>
</dbReference>
<feature type="region of interest" description="Disordered" evidence="1">
    <location>
        <begin position="135"/>
        <end position="180"/>
    </location>
</feature>
<gene>
    <name evidence="3" type="ORF">MPSI1_001894</name>
</gene>
<name>A0AAF0F9A9_9BASI</name>
<dbReference type="PANTHER" id="PTHR18063:SF6">
    <property type="entry name" value="UBIQUITIN CARBOXYL-TERMINAL HYDROLASE"/>
    <property type="match status" value="1"/>
</dbReference>
<keyword evidence="4" id="KW-1185">Reference proteome</keyword>
<feature type="region of interest" description="Disordered" evidence="1">
    <location>
        <begin position="582"/>
        <end position="633"/>
    </location>
</feature>
<dbReference type="GO" id="GO:0005829">
    <property type="term" value="C:cytosol"/>
    <property type="evidence" value="ECO:0007669"/>
    <property type="project" value="TreeGrafter"/>
</dbReference>
<feature type="compositionally biased region" description="Polar residues" evidence="1">
    <location>
        <begin position="46"/>
        <end position="56"/>
    </location>
</feature>
<protein>
    <recommendedName>
        <fullName evidence="2">MINDY deubiquitinase domain-containing protein</fullName>
    </recommendedName>
</protein>
<proteinExistence type="predicted"/>
<accession>A0AAF0F9A9</accession>
<dbReference type="Proteomes" id="UP001214628">
    <property type="component" value="Chromosome 2"/>
</dbReference>
<dbReference type="GO" id="GO:0004843">
    <property type="term" value="F:cysteine-type deubiquitinase activity"/>
    <property type="evidence" value="ECO:0007669"/>
    <property type="project" value="InterPro"/>
</dbReference>
<evidence type="ECO:0000313" key="4">
    <source>
        <dbReference type="Proteomes" id="UP001214628"/>
    </source>
</evidence>
<evidence type="ECO:0000259" key="2">
    <source>
        <dbReference type="Pfam" id="PF04424"/>
    </source>
</evidence>
<feature type="domain" description="MINDY deubiquitinase" evidence="2">
    <location>
        <begin position="295"/>
        <end position="544"/>
    </location>
</feature>
<evidence type="ECO:0000256" key="1">
    <source>
        <dbReference type="SAM" id="MobiDB-lite"/>
    </source>
</evidence>
<organism evidence="3 4">
    <name type="scientific">Malassezia psittaci</name>
    <dbReference type="NCBI Taxonomy" id="1821823"/>
    <lineage>
        <taxon>Eukaryota</taxon>
        <taxon>Fungi</taxon>
        <taxon>Dikarya</taxon>
        <taxon>Basidiomycota</taxon>
        <taxon>Ustilaginomycotina</taxon>
        <taxon>Malasseziomycetes</taxon>
        <taxon>Malasseziales</taxon>
        <taxon>Malasseziaceae</taxon>
        <taxon>Malassezia</taxon>
    </lineage>
</organism>
<feature type="compositionally biased region" description="Polar residues" evidence="1">
    <location>
        <begin position="71"/>
        <end position="98"/>
    </location>
</feature>
<feature type="region of interest" description="Disordered" evidence="1">
    <location>
        <begin position="245"/>
        <end position="275"/>
    </location>
</feature>
<dbReference type="GO" id="GO:1990380">
    <property type="term" value="F:K48-linked deubiquitinase activity"/>
    <property type="evidence" value="ECO:0007669"/>
    <property type="project" value="InterPro"/>
</dbReference>
<dbReference type="GO" id="GO:0071944">
    <property type="term" value="C:cell periphery"/>
    <property type="evidence" value="ECO:0007669"/>
    <property type="project" value="TreeGrafter"/>
</dbReference>
<feature type="compositionally biased region" description="Low complexity" evidence="1">
    <location>
        <begin position="258"/>
        <end position="275"/>
    </location>
</feature>
<dbReference type="EMBL" id="CP118376">
    <property type="protein sequence ID" value="WFD43235.1"/>
    <property type="molecule type" value="Genomic_DNA"/>
</dbReference>
<dbReference type="Pfam" id="PF04424">
    <property type="entry name" value="MINDY_DUB"/>
    <property type="match status" value="1"/>
</dbReference>
<evidence type="ECO:0000313" key="3">
    <source>
        <dbReference type="EMBL" id="WFD43235.1"/>
    </source>
</evidence>
<sequence length="633" mass="68771">MSHNPFLAHTAPKDTQAPTQAEHASALDDLVGLDLNSPSLPGVSQPAWSNSSTSAERGSEASAMHGPFPTSYANPTKNQSTASMKGMNSSPLVNDSGLNISHGMPLAYTSSAMPNQETQPVSNMTTSFTSPEFQALTTNEPASTTNSATTYETTSYRTPPSYNPATFETTSDYSTAPQAYNHTSAPFHQQSSTQYTVPASHTRTANNPFLAAEEAASPLPESAPSANASLNYLVPVVGGEQVNVPRTEPPVNVPAHMSSSNPTPNAASSQSQAQIEADEAIARTLAQESSADETQWPLKEITWNGRAVKIIMQNDNGPCSLLALCNVLLLEQRLEITPADRPAVSYSYLSRKLTELLITQNANPVELSSALRALPSLQQGLDVNIGFASPIDFAPDTAPDALMLFRLARVALVHGWLPDPNDAPTTTALQQHRYYNQAAAASSHTDGSFSSNQPESGLLREYFDQHRTQLTPYGVAQLKQRMRPNSLAVLFRNMHLSVLYRPALSVTEPELCTLVTDAGFLLEDGLVWESFEDPLGNDHKYFDSHLVRAPFAPQRMHAAPPSPDENSDYALAVELQNQERNRALAARRRHRERESGRTRNNLSGVSTDAPSPDSSSTRENPIQKVWSKIKRKN</sequence>
<dbReference type="GO" id="GO:0071108">
    <property type="term" value="P:protein K48-linked deubiquitination"/>
    <property type="evidence" value="ECO:0007669"/>
    <property type="project" value="TreeGrafter"/>
</dbReference>
<reference evidence="3" key="1">
    <citation type="submission" date="2023-02" db="EMBL/GenBank/DDBJ databases">
        <title>Mating type loci evolution in Malassezia.</title>
        <authorList>
            <person name="Coelho M.A."/>
        </authorList>
    </citation>
    <scope>NUCLEOTIDE SEQUENCE</scope>
    <source>
        <strain evidence="3">CBS 14136</strain>
    </source>
</reference>
<feature type="compositionally biased region" description="Polar residues" evidence="1">
    <location>
        <begin position="157"/>
        <end position="180"/>
    </location>
</feature>
<dbReference type="PANTHER" id="PTHR18063">
    <property type="entry name" value="NF-E2 INDUCIBLE PROTEIN"/>
    <property type="match status" value="1"/>
</dbReference>
<dbReference type="AlphaFoldDB" id="A0AAF0F9A9"/>